<evidence type="ECO:0000313" key="4">
    <source>
        <dbReference type="Proteomes" id="UP000037122"/>
    </source>
</evidence>
<comment type="caution">
    <text evidence="3">The sequence shown here is derived from an EMBL/GenBank/DDBJ whole genome shotgun (WGS) entry which is preliminary data.</text>
</comment>
<evidence type="ECO:0000259" key="2">
    <source>
        <dbReference type="PROSITE" id="PS50003"/>
    </source>
</evidence>
<gene>
    <name evidence="3" type="ORF">QG37_04170</name>
</gene>
<dbReference type="SUPFAM" id="SSF103657">
    <property type="entry name" value="BAR/IMD domain-like"/>
    <property type="match status" value="1"/>
</dbReference>
<dbReference type="InterPro" id="IPR011993">
    <property type="entry name" value="PH-like_dom_sf"/>
</dbReference>
<dbReference type="PANTHER" id="PTHR14248">
    <property type="entry name" value="CYCLIN Y, ISOFORM A"/>
    <property type="match status" value="1"/>
</dbReference>
<dbReference type="AlphaFoldDB" id="A0A0L0NY36"/>
<evidence type="ECO:0000313" key="3">
    <source>
        <dbReference type="EMBL" id="KND99106.1"/>
    </source>
</evidence>
<evidence type="ECO:0000256" key="1">
    <source>
        <dbReference type="SAM" id="Phobius"/>
    </source>
</evidence>
<feature type="transmembrane region" description="Helical" evidence="1">
    <location>
        <begin position="1012"/>
        <end position="1032"/>
    </location>
</feature>
<reference evidence="4" key="1">
    <citation type="journal article" date="2015" name="BMC Genomics">
        <title>Draft genome of a commonly misdiagnosed multidrug resistant pathogen Candida auris.</title>
        <authorList>
            <person name="Chatterjee S."/>
            <person name="Alampalli S.V."/>
            <person name="Nageshan R.K."/>
            <person name="Chettiar S.T."/>
            <person name="Joshi S."/>
            <person name="Tatu U.S."/>
        </authorList>
    </citation>
    <scope>NUCLEOTIDE SEQUENCE [LARGE SCALE GENOMIC DNA]</scope>
    <source>
        <strain evidence="4">6684</strain>
    </source>
</reference>
<dbReference type="Proteomes" id="UP000037122">
    <property type="component" value="Unassembled WGS sequence"/>
</dbReference>
<dbReference type="Pfam" id="PF16746">
    <property type="entry name" value="BAR_3"/>
    <property type="match status" value="1"/>
</dbReference>
<dbReference type="Gene3D" id="1.20.1270.60">
    <property type="entry name" value="Arfaptin homology (AH) domain/BAR domain"/>
    <property type="match status" value="1"/>
</dbReference>
<dbReference type="VEuPathDB" id="FungiDB:CJI97_004242"/>
<dbReference type="VEuPathDB" id="FungiDB:B9J08_004178"/>
<dbReference type="EMBL" id="LGST01000027">
    <property type="protein sequence ID" value="KND99106.1"/>
    <property type="molecule type" value="Genomic_DNA"/>
</dbReference>
<dbReference type="CDD" id="cd13280">
    <property type="entry name" value="PH_SIP3"/>
    <property type="match status" value="1"/>
</dbReference>
<dbReference type="VEuPathDB" id="FungiDB:CJJ07_002579"/>
<dbReference type="Gene3D" id="2.30.29.30">
    <property type="entry name" value="Pleckstrin-homology domain (PH domain)/Phosphotyrosine-binding domain (PTB)"/>
    <property type="match status" value="1"/>
</dbReference>
<keyword evidence="1" id="KW-0812">Transmembrane</keyword>
<dbReference type="Pfam" id="PF00169">
    <property type="entry name" value="PH"/>
    <property type="match status" value="1"/>
</dbReference>
<proteinExistence type="predicted"/>
<protein>
    <recommendedName>
        <fullName evidence="2">PH domain-containing protein</fullName>
    </recommendedName>
</protein>
<dbReference type="InterPro" id="IPR004148">
    <property type="entry name" value="BAR_dom"/>
</dbReference>
<accession>A0A0L0NY36</accession>
<dbReference type="SMART" id="SM00233">
    <property type="entry name" value="PH"/>
    <property type="match status" value="1"/>
</dbReference>
<dbReference type="VEuPathDB" id="FungiDB:CJI96_0005206"/>
<dbReference type="GO" id="GO:0005737">
    <property type="term" value="C:cytoplasm"/>
    <property type="evidence" value="ECO:0007669"/>
    <property type="project" value="InterPro"/>
</dbReference>
<sequence length="1211" mass="138682">MPSADPPSQVPPLQAKSSIEVNTEASATVKEAQQAEAEEELHLPVDLHQIKLISVALKEAALDSPSFRASVAHLHNQLMTTEKWILALRLSLTKIPKQVKELQSYVDSFLEYMTPQSLLDGLVDQEYTQTAMNAIFDGLRMIWDISLGLLNFSIPRLETTKDHIIERIALYQTYKMRYDVAQANYDKFLQIHMATLKLKDPALIMEDLLQLFNVRKEYLNASLDLILELNQVIDQVNNRLVRFIYLMWHQKMERFGSHPIVTQLLGDVWNHLKKISSWCDHHRSSVGKLHKDMEAARKQIQESTIATFFPSGDINDYRSSLISGAVLSLYPESAVEKHGYLFMKTYVEKSTKPVWVPRWAFLQGGVFGLLELSPSGTAVQETDKIGVLICNTKYTPNEERRFCFELKTIDTTLVFQAETVQELSLWLKVFENVKMRITDSTDPMSSLLGIASNRYPPLMNEFASTVNTSTDKQLTNSKIINKEGQIITSSKLSTHLIKNQKLFQTFIYSQVTKIRLPFFTEYSRSALIAYSFAGSTVVPTALSANIWGSLNWGVYYLHDDTIDRGAKEPEFSPEDIFTKQIGQGIMVPSNYPDTLLASEIQLRALFEAEVDGDECCLLSFHCLWSPNSNQELRSTAFITHKHFYFYLHSLGFVSLCKIPIDQIVEASCVLKKTYDYVKVFRVNGLMKLKIFLDEGILIAQKINGIVENCTSNNPLDVCGLINKLKDIERDYELKKEELMHMAQNKASTNEASSFQIDRNPHDPTPRFRVDFSDDMYHLCQYTIKLPPKAVFHILFGAKSHVLDASYPVVSVKYITKGSWMKVPGNDRGLYRDFLSALVYHNGKTDTVTVRQEIEDMSDNEYYCCKALRSMFKFGMVTFEIKSRIVIIATEGGNSRILYYALIDFDRKNIINPILKNLFKTFQLSFANGIYRRLEKTSLVIGSHGQIAKAIYLYGKIPVAETPYVVPKPNPTKLNIDTLFRLMARGTAGSIWRKAKEFVYFVIRTTQAFFSSLSMHMFLVSVIFVLGLMNVFFMGRSTVTYWQAKNAKGLMLDVIHNEPMVMERAIYLKEVQELIKKQHVTGDNSTCFQIFQNQSFVANYDQALAWKLRYEDDIARTVATNLRKTLREIGIRRNELIVSLQMLNQLEEEVAKGEWHNWLLDELEKCSYLTNPPNDEQEVLKEIKLMYADGVDQLLAFCDCCSQEMAQIKQEE</sequence>
<organism evidence="3 4">
    <name type="scientific">Candidozyma auris</name>
    <name type="common">Yeast</name>
    <name type="synonym">Candida auris</name>
    <dbReference type="NCBI Taxonomy" id="498019"/>
    <lineage>
        <taxon>Eukaryota</taxon>
        <taxon>Fungi</taxon>
        <taxon>Dikarya</taxon>
        <taxon>Ascomycota</taxon>
        <taxon>Saccharomycotina</taxon>
        <taxon>Pichiomycetes</taxon>
        <taxon>Metschnikowiaceae</taxon>
        <taxon>Candidozyma</taxon>
    </lineage>
</organism>
<feature type="domain" description="PH" evidence="2">
    <location>
        <begin position="334"/>
        <end position="435"/>
    </location>
</feature>
<dbReference type="InterPro" id="IPR042067">
    <property type="entry name" value="Sip3_PH"/>
</dbReference>
<dbReference type="SUPFAM" id="SSF50729">
    <property type="entry name" value="PH domain-like"/>
    <property type="match status" value="1"/>
</dbReference>
<dbReference type="PROSITE" id="PS50003">
    <property type="entry name" value="PH_DOMAIN"/>
    <property type="match status" value="1"/>
</dbReference>
<keyword evidence="1" id="KW-0472">Membrane</keyword>
<keyword evidence="1" id="KW-1133">Transmembrane helix</keyword>
<dbReference type="InterPro" id="IPR027267">
    <property type="entry name" value="AH/BAR_dom_sf"/>
</dbReference>
<name>A0A0L0NY36_CANAR</name>
<dbReference type="VEuPathDB" id="FungiDB:QG37_04170"/>
<dbReference type="VEuPathDB" id="FungiDB:CJJ09_005242"/>
<dbReference type="InterPro" id="IPR001849">
    <property type="entry name" value="PH_domain"/>
</dbReference>